<evidence type="ECO:0000256" key="1">
    <source>
        <dbReference type="SAM" id="Phobius"/>
    </source>
</evidence>
<feature type="transmembrane region" description="Helical" evidence="1">
    <location>
        <begin position="55"/>
        <end position="77"/>
    </location>
</feature>
<proteinExistence type="predicted"/>
<organism evidence="2 3">
    <name type="scientific">Gimesia alba</name>
    <dbReference type="NCBI Taxonomy" id="2527973"/>
    <lineage>
        <taxon>Bacteria</taxon>
        <taxon>Pseudomonadati</taxon>
        <taxon>Planctomycetota</taxon>
        <taxon>Planctomycetia</taxon>
        <taxon>Planctomycetales</taxon>
        <taxon>Planctomycetaceae</taxon>
        <taxon>Gimesia</taxon>
    </lineage>
</organism>
<feature type="transmembrane region" description="Helical" evidence="1">
    <location>
        <begin position="97"/>
        <end position="120"/>
    </location>
</feature>
<feature type="transmembrane region" description="Helical" evidence="1">
    <location>
        <begin position="200"/>
        <end position="218"/>
    </location>
</feature>
<dbReference type="AlphaFoldDB" id="A0A517RNY5"/>
<keyword evidence="1" id="KW-0812">Transmembrane</keyword>
<dbReference type="Proteomes" id="UP000317171">
    <property type="component" value="Chromosome"/>
</dbReference>
<reference evidence="2 3" key="1">
    <citation type="submission" date="2019-02" db="EMBL/GenBank/DDBJ databases">
        <title>Deep-cultivation of Planctomycetes and their phenomic and genomic characterization uncovers novel biology.</title>
        <authorList>
            <person name="Wiegand S."/>
            <person name="Jogler M."/>
            <person name="Boedeker C."/>
            <person name="Pinto D."/>
            <person name="Vollmers J."/>
            <person name="Rivas-Marin E."/>
            <person name="Kohn T."/>
            <person name="Peeters S.H."/>
            <person name="Heuer A."/>
            <person name="Rast P."/>
            <person name="Oberbeckmann S."/>
            <person name="Bunk B."/>
            <person name="Jeske O."/>
            <person name="Meyerdierks A."/>
            <person name="Storesund J.E."/>
            <person name="Kallscheuer N."/>
            <person name="Luecker S."/>
            <person name="Lage O.M."/>
            <person name="Pohl T."/>
            <person name="Merkel B.J."/>
            <person name="Hornburger P."/>
            <person name="Mueller R.-W."/>
            <person name="Bruemmer F."/>
            <person name="Labrenz M."/>
            <person name="Spormann A.M."/>
            <person name="Op den Camp H."/>
            <person name="Overmann J."/>
            <person name="Amann R."/>
            <person name="Jetten M.S.M."/>
            <person name="Mascher T."/>
            <person name="Medema M.H."/>
            <person name="Devos D.P."/>
            <person name="Kaster A.-K."/>
            <person name="Ovreas L."/>
            <person name="Rohde M."/>
            <person name="Galperin M.Y."/>
            <person name="Jogler C."/>
        </authorList>
    </citation>
    <scope>NUCLEOTIDE SEQUENCE [LARGE SCALE GENOMIC DNA]</scope>
    <source>
        <strain evidence="2 3">Pan241w</strain>
    </source>
</reference>
<keyword evidence="3" id="KW-1185">Reference proteome</keyword>
<dbReference type="RefSeq" id="WP_145222340.1">
    <property type="nucleotide sequence ID" value="NZ_CP036269.1"/>
</dbReference>
<feature type="transmembrane region" description="Helical" evidence="1">
    <location>
        <begin position="452"/>
        <end position="478"/>
    </location>
</feature>
<keyword evidence="1" id="KW-0472">Membrane</keyword>
<accession>A0A517RNY5</accession>
<dbReference type="KEGG" id="gaz:Pan241w_56900"/>
<evidence type="ECO:0000313" key="2">
    <source>
        <dbReference type="EMBL" id="QDT45564.1"/>
    </source>
</evidence>
<evidence type="ECO:0000313" key="3">
    <source>
        <dbReference type="Proteomes" id="UP000317171"/>
    </source>
</evidence>
<gene>
    <name evidence="2" type="ORF">Pan241w_56900</name>
</gene>
<feature type="transmembrane region" description="Helical" evidence="1">
    <location>
        <begin position="20"/>
        <end position="40"/>
    </location>
</feature>
<keyword evidence="1" id="KW-1133">Transmembrane helix</keyword>
<protein>
    <submittedName>
        <fullName evidence="2">Uncharacterized protein</fullName>
    </submittedName>
</protein>
<name>A0A517RNY5_9PLAN</name>
<dbReference type="EMBL" id="CP036269">
    <property type="protein sequence ID" value="QDT45564.1"/>
    <property type="molecule type" value="Genomic_DNA"/>
</dbReference>
<feature type="transmembrane region" description="Helical" evidence="1">
    <location>
        <begin position="398"/>
        <end position="416"/>
    </location>
</feature>
<feature type="transmembrane region" description="Helical" evidence="1">
    <location>
        <begin position="132"/>
        <end position="155"/>
    </location>
</feature>
<dbReference type="OrthoDB" id="290156at2"/>
<feature type="transmembrane region" description="Helical" evidence="1">
    <location>
        <begin position="514"/>
        <end position="538"/>
    </location>
</feature>
<feature type="transmembrane region" description="Helical" evidence="1">
    <location>
        <begin position="301"/>
        <end position="321"/>
    </location>
</feature>
<feature type="transmembrane region" description="Helical" evidence="1">
    <location>
        <begin position="428"/>
        <end position="446"/>
    </location>
</feature>
<feature type="transmembrane region" description="Helical" evidence="1">
    <location>
        <begin position="352"/>
        <end position="378"/>
    </location>
</feature>
<feature type="transmembrane region" description="Helical" evidence="1">
    <location>
        <begin position="162"/>
        <end position="180"/>
    </location>
</feature>
<feature type="transmembrane region" description="Helical" evidence="1">
    <location>
        <begin position="490"/>
        <end position="508"/>
    </location>
</feature>
<sequence>MTDGLLRVTKYSLSTHWRSVFVLTAVLVLPSLGLRLLAFLREMSSDPQFMFTPQFLFWGFHFAFLFLIGGGILLFCLNELLHKQKLMLRMPVATAQFVSGLILSTLVILLMVSLVSNGVYRLLLFDADGFRQFWPVTGPTLFLVTLIVVAHCIYWNLQRPGFARLLFWFSFVIGMCYWLQSRYYPDGFNGYAAPWSTVTWPEFFTMLTVSVTAWIGAIRSCALVRGGVAVPSQMWERVWKEVGRLGHVNWASGFRKPDSVSSAFARLYWRDCCSSVMLYWVLLGSGLLVISFFSGTGSWDLGAIVFLFLFFPSFFMSLMLGSSLQSSHQMKGYLAVVPLSDRDIASILVRAILKLVVISVTSVLLFGLAGGSLVSLLLQGFETTRDSGLWTIMDEWRFGLISLGSLLLLSFWAMISNMTVLLWIPRRACYFILFLLPGVIGFFIAIHENVNLFSSVIGDLIFLTISVLIWSATLLAYVRAYRTELIHARALWLAALFCLVAPALYWNFWGTNELPFRVILSSLLVLAVTPFATIPLAVSWNRHR</sequence>
<feature type="transmembrane region" description="Helical" evidence="1">
    <location>
        <begin position="276"/>
        <end position="295"/>
    </location>
</feature>